<evidence type="ECO:0000256" key="1">
    <source>
        <dbReference type="SAM" id="MobiDB-lite"/>
    </source>
</evidence>
<organism evidence="3 4">
    <name type="scientific">Streptomyces xinghaiensis</name>
    <dbReference type="NCBI Taxonomy" id="1038928"/>
    <lineage>
        <taxon>Bacteria</taxon>
        <taxon>Bacillati</taxon>
        <taxon>Actinomycetota</taxon>
        <taxon>Actinomycetes</taxon>
        <taxon>Kitasatosporales</taxon>
        <taxon>Streptomycetaceae</taxon>
        <taxon>Streptomyces</taxon>
    </lineage>
</organism>
<evidence type="ECO:0000259" key="2">
    <source>
        <dbReference type="Pfam" id="PF09339"/>
    </source>
</evidence>
<evidence type="ECO:0000313" key="3">
    <source>
        <dbReference type="EMBL" id="RKM90983.1"/>
    </source>
</evidence>
<gene>
    <name evidence="3" type="ORF">SFRA_030635</name>
</gene>
<dbReference type="Pfam" id="PF09339">
    <property type="entry name" value="HTH_IclR"/>
    <property type="match status" value="1"/>
</dbReference>
<proteinExistence type="predicted"/>
<name>A0A3R7IKN5_9ACTN</name>
<dbReference type="Gene3D" id="1.10.10.10">
    <property type="entry name" value="Winged helix-like DNA-binding domain superfamily/Winged helix DNA-binding domain"/>
    <property type="match status" value="1"/>
</dbReference>
<keyword evidence="4" id="KW-1185">Reference proteome</keyword>
<feature type="domain" description="HTH iclR-type" evidence="2">
    <location>
        <begin position="260"/>
        <end position="305"/>
    </location>
</feature>
<accession>A0A3R7IKN5</accession>
<dbReference type="GO" id="GO:0003677">
    <property type="term" value="F:DNA binding"/>
    <property type="evidence" value="ECO:0007669"/>
    <property type="project" value="InterPro"/>
</dbReference>
<dbReference type="InterPro" id="IPR036388">
    <property type="entry name" value="WH-like_DNA-bd_sf"/>
</dbReference>
<comment type="caution">
    <text evidence="3">The sequence shown here is derived from an EMBL/GenBank/DDBJ whole genome shotgun (WGS) entry which is preliminary data.</text>
</comment>
<evidence type="ECO:0000313" key="4">
    <source>
        <dbReference type="Proteomes" id="UP000028058"/>
    </source>
</evidence>
<sequence>MHRLLVLGDQDDAYATNNLQRGGKNTAASDHAWAVTRALAAGAVRAGWTRASFLQVLLDGPYKAGQPARSLQHRRGYDRAAAWLHRAWEGAQQHVQSTDPITTRQDFHAALAAFRTRIERTPWKGSAGKTDLRNLCARMEICARAGSWDHTVSERDLAERMGCSRTTAHTSNQRLLQAKLLRQLDHGSPTEGARWMLISHRSSTGTTSHHRSTPQGPKAGGAMSGPVTRHPTTDPDINSRTAARMMHLDAFAHHGLGGSGLTILAALAERDGQTTAELQGSASISRSTAYRQLGKLKTLGLIHREGELYHLSPNALEGHGTQTPDCADPVAGWPDTAERLSTAGTGEQRRRRHEAQRIHWHHEQARIAQRRHAARQGASPHPAIAHPKYLRADGCAIDPTTGEVIAGLRVASDSCWIWDTER</sequence>
<dbReference type="InterPro" id="IPR036390">
    <property type="entry name" value="WH_DNA-bd_sf"/>
</dbReference>
<dbReference type="SUPFAM" id="SSF46785">
    <property type="entry name" value="Winged helix' DNA-binding domain"/>
    <property type="match status" value="1"/>
</dbReference>
<dbReference type="CDD" id="cd00090">
    <property type="entry name" value="HTH_ARSR"/>
    <property type="match status" value="1"/>
</dbReference>
<protein>
    <submittedName>
        <fullName evidence="3">MarR family transcriptional regulator</fullName>
    </submittedName>
</protein>
<dbReference type="AlphaFoldDB" id="A0A3R7IKN5"/>
<dbReference type="OrthoDB" id="3956706at2"/>
<dbReference type="InterPro" id="IPR005471">
    <property type="entry name" value="Tscrpt_reg_IclR_N"/>
</dbReference>
<dbReference type="Proteomes" id="UP000028058">
    <property type="component" value="Unassembled WGS sequence"/>
</dbReference>
<feature type="region of interest" description="Disordered" evidence="1">
    <location>
        <begin position="202"/>
        <end position="234"/>
    </location>
</feature>
<dbReference type="EMBL" id="JNAD02000020">
    <property type="protein sequence ID" value="RKM90983.1"/>
    <property type="molecule type" value="Genomic_DNA"/>
</dbReference>
<dbReference type="GO" id="GO:0006355">
    <property type="term" value="P:regulation of DNA-templated transcription"/>
    <property type="evidence" value="ECO:0007669"/>
    <property type="project" value="InterPro"/>
</dbReference>
<dbReference type="RefSeq" id="WP_043465658.1">
    <property type="nucleotide sequence ID" value="NZ_JNAD02000020.1"/>
</dbReference>
<reference evidence="3 4" key="1">
    <citation type="journal article" date="2014" name="Genome Announc.">
        <title>Draft Genome Sequence of Streptomyces fradiae ATCC 19609, a Strain Highly Sensitive to Antibiotics.</title>
        <authorList>
            <person name="Bekker O.B."/>
            <person name="Klimina K.M."/>
            <person name="Vatlin A.A."/>
            <person name="Zakharevich N.V."/>
            <person name="Kasianov A.S."/>
            <person name="Danilenko V.N."/>
        </authorList>
    </citation>
    <scope>NUCLEOTIDE SEQUENCE [LARGE SCALE GENOMIC DNA]</scope>
    <source>
        <strain evidence="3 4">ATCC 19609</strain>
    </source>
</reference>
<dbReference type="InterPro" id="IPR011991">
    <property type="entry name" value="ArsR-like_HTH"/>
</dbReference>